<evidence type="ECO:0000256" key="1">
    <source>
        <dbReference type="SAM" id="Coils"/>
    </source>
</evidence>
<keyword evidence="4" id="KW-1185">Reference proteome</keyword>
<dbReference type="EMBL" id="UYYA01004218">
    <property type="protein sequence ID" value="VDM60469.1"/>
    <property type="molecule type" value="Genomic_DNA"/>
</dbReference>
<evidence type="ECO:0000313" key="5">
    <source>
        <dbReference type="WBParaSite" id="ACOC_0000888301-mRNA-1"/>
    </source>
</evidence>
<reference evidence="5" key="1">
    <citation type="submission" date="2017-02" db="UniProtKB">
        <authorList>
            <consortium name="WormBaseParasite"/>
        </authorList>
    </citation>
    <scope>IDENTIFICATION</scope>
</reference>
<proteinExistence type="predicted"/>
<gene>
    <name evidence="3" type="ORF">ACOC_LOCUS8884</name>
</gene>
<feature type="domain" description="SXP/RAL-2 family protein Ani s 5-like cation-binding" evidence="2">
    <location>
        <begin position="50"/>
        <end position="145"/>
    </location>
</feature>
<evidence type="ECO:0000313" key="3">
    <source>
        <dbReference type="EMBL" id="VDM60469.1"/>
    </source>
</evidence>
<dbReference type="InterPro" id="IPR003677">
    <property type="entry name" value="ANIS5_cation-bd"/>
</dbReference>
<evidence type="ECO:0000259" key="2">
    <source>
        <dbReference type="Pfam" id="PF02520"/>
    </source>
</evidence>
<organism evidence="5">
    <name type="scientific">Angiostrongylus costaricensis</name>
    <name type="common">Nematode worm</name>
    <dbReference type="NCBI Taxonomy" id="334426"/>
    <lineage>
        <taxon>Eukaryota</taxon>
        <taxon>Metazoa</taxon>
        <taxon>Ecdysozoa</taxon>
        <taxon>Nematoda</taxon>
        <taxon>Chromadorea</taxon>
        <taxon>Rhabditida</taxon>
        <taxon>Rhabditina</taxon>
        <taxon>Rhabditomorpha</taxon>
        <taxon>Strongyloidea</taxon>
        <taxon>Metastrongylidae</taxon>
        <taxon>Angiostrongylus</taxon>
    </lineage>
</organism>
<dbReference type="Proteomes" id="UP000267027">
    <property type="component" value="Unassembled WGS sequence"/>
</dbReference>
<accession>A0A0R3PT31</accession>
<dbReference type="WBParaSite" id="ACOC_0000888301-mRNA-1">
    <property type="protein sequence ID" value="ACOC_0000888301-mRNA-1"/>
    <property type="gene ID" value="ACOC_0000888301"/>
</dbReference>
<name>A0A0R3PT31_ANGCS</name>
<dbReference type="InterPro" id="IPR052823">
    <property type="entry name" value="SXP/RAL-2_related"/>
</dbReference>
<evidence type="ECO:0000313" key="4">
    <source>
        <dbReference type="Proteomes" id="UP000267027"/>
    </source>
</evidence>
<dbReference type="Pfam" id="PF02520">
    <property type="entry name" value="ANIS5_cation-bd"/>
    <property type="match status" value="1"/>
</dbReference>
<reference evidence="3 4" key="2">
    <citation type="submission" date="2018-11" db="EMBL/GenBank/DDBJ databases">
        <authorList>
            <consortium name="Pathogen Informatics"/>
        </authorList>
    </citation>
    <scope>NUCLEOTIDE SEQUENCE [LARGE SCALE GENOMIC DNA]</scope>
    <source>
        <strain evidence="3 4">Costa Rica</strain>
    </source>
</reference>
<protein>
    <submittedName>
        <fullName evidence="5">DUF148 domain-containing protein</fullName>
    </submittedName>
</protein>
<dbReference type="AlphaFoldDB" id="A0A0R3PT31"/>
<dbReference type="PANTHER" id="PTHR21593:SF36">
    <property type="entry name" value="DUF148 DOMAIN-CONTAINING PROTEIN-RELATED"/>
    <property type="match status" value="1"/>
</dbReference>
<dbReference type="PANTHER" id="PTHR21593">
    <property type="entry name" value="PRION-LIKE- Q/N-RICH -DOMAIN-BEARING PROTEIN PROTEIN"/>
    <property type="match status" value="1"/>
</dbReference>
<feature type="coiled-coil region" evidence="1">
    <location>
        <begin position="51"/>
        <end position="109"/>
    </location>
</feature>
<sequence>MVLSYFGDDTLGEKGATCDAGRDTDYIDHFHEGGQRHFHDDFLEGLSQKALSEYSKIVQRTSQTIEQMEKALGRWAKKYGVENKYKASVEEHKRQHEEFERSVDKLLKVLAKYFKEYVKLVKDKKMTIDGLSRKNLALFNKLDEKQKHVVSFIVENYLLNLEGIPGDDEGCTGDCGGFGGSGRGYPGGGGGYPGGGGGYPGGGYP</sequence>
<keyword evidence="1" id="KW-0175">Coiled coil</keyword>
<dbReference type="STRING" id="334426.A0A0R3PT31"/>